<evidence type="ECO:0000313" key="2">
    <source>
        <dbReference type="EMBL" id="KAE8022114.1"/>
    </source>
</evidence>
<dbReference type="EMBL" id="CM017323">
    <property type="protein sequence ID" value="KAE8022114.1"/>
    <property type="molecule type" value="Genomic_DNA"/>
</dbReference>
<keyword evidence="3" id="KW-1185">Reference proteome</keyword>
<dbReference type="AlphaFoldDB" id="A0A5N6R0I2"/>
<feature type="compositionally biased region" description="Basic residues" evidence="1">
    <location>
        <begin position="282"/>
        <end position="295"/>
    </location>
</feature>
<feature type="region of interest" description="Disordered" evidence="1">
    <location>
        <begin position="160"/>
        <end position="307"/>
    </location>
</feature>
<reference evidence="2 3" key="1">
    <citation type="submission" date="2019-06" db="EMBL/GenBank/DDBJ databases">
        <title>A chromosomal-level reference genome of Carpinus fangiana (Coryloideae, Betulaceae).</title>
        <authorList>
            <person name="Yang X."/>
            <person name="Wang Z."/>
            <person name="Zhang L."/>
            <person name="Hao G."/>
            <person name="Liu J."/>
            <person name="Yang Y."/>
        </authorList>
    </citation>
    <scope>NUCLEOTIDE SEQUENCE [LARGE SCALE GENOMIC DNA]</scope>
    <source>
        <strain evidence="2">Cfa_2016G</strain>
        <tissue evidence="2">Leaf</tissue>
    </source>
</reference>
<accession>A0A5N6R0I2</accession>
<feature type="compositionally biased region" description="Basic and acidic residues" evidence="1">
    <location>
        <begin position="243"/>
        <end position="272"/>
    </location>
</feature>
<gene>
    <name evidence="2" type="ORF">FH972_007945</name>
</gene>
<sequence>MASTTMEQSRRRDDQSEFNLREWALKARLSRENTNSRRFSASNMRSFREDTRSFRSNITISSTASSPGHPLKDEIDPSTYSFSTALRALQARSSFNSWECLSPDGFALNSKWNEAEKYISNPLSGEVPMECLSAKTLSGRSFRNLTNRITMSAPLVYSSHHSRQLQTKPPSTSAQEAPFLQSPIPEKKIEGMMTRDVGTQSTPPELSSSSPSPASTPPIIERSIKRFGIEAGDSPNSSAKIKPKQEVEVKETRDAEETKREKEGRKKKEEQMWRQGGCLSWMRRKRQREKRKPRKNNIFLTHLNGCR</sequence>
<name>A0A5N6R0I2_9ROSI</name>
<feature type="compositionally biased region" description="Low complexity" evidence="1">
    <location>
        <begin position="201"/>
        <end position="213"/>
    </location>
</feature>
<dbReference type="Proteomes" id="UP000327013">
    <property type="component" value="Chromosome 3"/>
</dbReference>
<dbReference type="PANTHER" id="PTHR36748:SF3">
    <property type="entry name" value="MENTAL RETARDATION GTPASE ACTIVATING PROTEIN"/>
    <property type="match status" value="1"/>
</dbReference>
<feature type="compositionally biased region" description="Polar residues" evidence="1">
    <location>
        <begin position="164"/>
        <end position="175"/>
    </location>
</feature>
<organism evidence="2 3">
    <name type="scientific">Carpinus fangiana</name>
    <dbReference type="NCBI Taxonomy" id="176857"/>
    <lineage>
        <taxon>Eukaryota</taxon>
        <taxon>Viridiplantae</taxon>
        <taxon>Streptophyta</taxon>
        <taxon>Embryophyta</taxon>
        <taxon>Tracheophyta</taxon>
        <taxon>Spermatophyta</taxon>
        <taxon>Magnoliopsida</taxon>
        <taxon>eudicotyledons</taxon>
        <taxon>Gunneridae</taxon>
        <taxon>Pentapetalae</taxon>
        <taxon>rosids</taxon>
        <taxon>fabids</taxon>
        <taxon>Fagales</taxon>
        <taxon>Betulaceae</taxon>
        <taxon>Carpinus</taxon>
    </lineage>
</organism>
<dbReference type="PANTHER" id="PTHR36748">
    <property type="entry name" value="MENTAL RETARDATION GTPASE ACTIVATING PROTEIN"/>
    <property type="match status" value="1"/>
</dbReference>
<evidence type="ECO:0000256" key="1">
    <source>
        <dbReference type="SAM" id="MobiDB-lite"/>
    </source>
</evidence>
<evidence type="ECO:0000313" key="3">
    <source>
        <dbReference type="Proteomes" id="UP000327013"/>
    </source>
</evidence>
<dbReference type="OrthoDB" id="1910697at2759"/>
<proteinExistence type="predicted"/>
<protein>
    <submittedName>
        <fullName evidence="2">Uncharacterized protein</fullName>
    </submittedName>
</protein>